<dbReference type="Proteomes" id="UP000198211">
    <property type="component" value="Unassembled WGS sequence"/>
</dbReference>
<evidence type="ECO:0000313" key="2">
    <source>
        <dbReference type="Proteomes" id="UP000198211"/>
    </source>
</evidence>
<sequence length="118" mass="13783">MGMVKTSSHEYPKRYLKEWLKQVLLVVVLNCCRVLYLKVQHRNIFAGAKLYYLQQETSRYGLSICNDNLETTKRAKYRLWIQASSTIPTKTNGMGDKRVGMSAYRDSEKWISKDCYSS</sequence>
<gene>
    <name evidence="1" type="ORF">PHMEG_00022836</name>
</gene>
<reference evidence="2" key="1">
    <citation type="submission" date="2017-03" db="EMBL/GenBank/DDBJ databases">
        <title>Phytopthora megakarya and P. palmivora, two closely related causual agents of cacao black pod achieved similar genome size and gene model numbers by different mechanisms.</title>
        <authorList>
            <person name="Ali S."/>
            <person name="Shao J."/>
            <person name="Larry D.J."/>
            <person name="Kronmiller B."/>
            <person name="Shen D."/>
            <person name="Strem M.D."/>
            <person name="Melnick R.L."/>
            <person name="Guiltinan M.J."/>
            <person name="Tyler B.M."/>
            <person name="Meinhardt L.W."/>
            <person name="Bailey B.A."/>
        </authorList>
    </citation>
    <scope>NUCLEOTIDE SEQUENCE [LARGE SCALE GENOMIC DNA]</scope>
    <source>
        <strain evidence="2">zdho120</strain>
    </source>
</reference>
<comment type="caution">
    <text evidence="1">The sequence shown here is derived from an EMBL/GenBank/DDBJ whole genome shotgun (WGS) entry which is preliminary data.</text>
</comment>
<dbReference type="AlphaFoldDB" id="A0A225VI91"/>
<accession>A0A225VI91</accession>
<dbReference type="EMBL" id="NBNE01004594">
    <property type="protein sequence ID" value="OWZ05133.1"/>
    <property type="molecule type" value="Genomic_DNA"/>
</dbReference>
<organism evidence="1 2">
    <name type="scientific">Phytophthora megakarya</name>
    <dbReference type="NCBI Taxonomy" id="4795"/>
    <lineage>
        <taxon>Eukaryota</taxon>
        <taxon>Sar</taxon>
        <taxon>Stramenopiles</taxon>
        <taxon>Oomycota</taxon>
        <taxon>Peronosporomycetes</taxon>
        <taxon>Peronosporales</taxon>
        <taxon>Peronosporaceae</taxon>
        <taxon>Phytophthora</taxon>
    </lineage>
</organism>
<evidence type="ECO:0000313" key="1">
    <source>
        <dbReference type="EMBL" id="OWZ05133.1"/>
    </source>
</evidence>
<keyword evidence="2" id="KW-1185">Reference proteome</keyword>
<name>A0A225VI91_9STRA</name>
<protein>
    <submittedName>
        <fullName evidence="1">Uncharacterized protein</fullName>
    </submittedName>
</protein>
<proteinExistence type="predicted"/>